<feature type="transmembrane region" description="Helical" evidence="2">
    <location>
        <begin position="20"/>
        <end position="41"/>
    </location>
</feature>
<keyword evidence="2" id="KW-0472">Membrane</keyword>
<keyword evidence="5" id="KW-1185">Reference proteome</keyword>
<dbReference type="RefSeq" id="WP_091947772.1">
    <property type="nucleotide sequence ID" value="NZ_FOEE01000015.1"/>
</dbReference>
<evidence type="ECO:0000313" key="5">
    <source>
        <dbReference type="Proteomes" id="UP000198960"/>
    </source>
</evidence>
<dbReference type="SUPFAM" id="SSF53300">
    <property type="entry name" value="vWA-like"/>
    <property type="match status" value="1"/>
</dbReference>
<dbReference type="PROSITE" id="PS50234">
    <property type="entry name" value="VWFA"/>
    <property type="match status" value="1"/>
</dbReference>
<dbReference type="Pfam" id="PF13531">
    <property type="entry name" value="SBP_bac_11"/>
    <property type="match status" value="1"/>
</dbReference>
<sequence length="551" mass="55818">MGRHATTTTTTRRGWPPPPLVLIAALAVVALVAGGLVWWLAGSDDDGNAAACGDDAAVRVAVAPEIAPVVQEVLADALSGDCVTADVVEADSLQTVAALTAGADSGVPDVWVPDSSIWPAQVEGASVEQAGTLAISPLVLATSRASAEDLGVLAPTPVWLDVVIAALTAGRSMPTADLTGSARQIGVSLSVEATGNGVAISDEELAASLGLSRSGATLDEVRSASVAGNADAGLWAGTEQDVLASYLAGDSQMVALYPEGGSTYLDYPVVRAGEPDGDRRAAVDTVVAALTSDDAAAAVRAAGFRDADGNAPDGAGPDTGTQPEAPERLPMEPDAATAAIEQANRVLAPSRLLTVIDTSTSMEATAAGGTRISLAVDAARTALAGLPDEYSVGLWTFAYRVDGDRDYAERVPLRALDADVDGSTQRAALAAQLQTLSGSLTSGGTGLYDTALAAVRAARELYQEGAVSSVVLLTDGTNDDDAGGISLQGLIDTLRSEADPDRPVQLVGVALGPEADLEELQQIAAATGGTAYSAQDPDDLQAVLFDAIRER</sequence>
<feature type="region of interest" description="Disordered" evidence="1">
    <location>
        <begin position="306"/>
        <end position="329"/>
    </location>
</feature>
<keyword evidence="2" id="KW-1133">Transmembrane helix</keyword>
<dbReference type="Pfam" id="PF00092">
    <property type="entry name" value="VWA"/>
    <property type="match status" value="1"/>
</dbReference>
<proteinExistence type="predicted"/>
<dbReference type="SMART" id="SM00327">
    <property type="entry name" value="VWA"/>
    <property type="match status" value="1"/>
</dbReference>
<evidence type="ECO:0000256" key="1">
    <source>
        <dbReference type="SAM" id="MobiDB-lite"/>
    </source>
</evidence>
<evidence type="ECO:0000256" key="2">
    <source>
        <dbReference type="SAM" id="Phobius"/>
    </source>
</evidence>
<dbReference type="STRING" id="673521.SAMN05660991_03990"/>
<name>A0A1H8W1Z9_9ACTN</name>
<dbReference type="AlphaFoldDB" id="A0A1H8W1Z9"/>
<reference evidence="5" key="1">
    <citation type="submission" date="2016-10" db="EMBL/GenBank/DDBJ databases">
        <authorList>
            <person name="Varghese N."/>
            <person name="Submissions S."/>
        </authorList>
    </citation>
    <scope>NUCLEOTIDE SEQUENCE [LARGE SCALE GENOMIC DNA]</scope>
    <source>
        <strain evidence="5">DSM 45413</strain>
    </source>
</reference>
<keyword evidence="2" id="KW-0812">Transmembrane</keyword>
<protein>
    <submittedName>
        <fullName evidence="4">von Willebrand factor type A domain-containing protein</fullName>
    </submittedName>
</protein>
<dbReference type="OrthoDB" id="5621159at2"/>
<feature type="domain" description="VWFA" evidence="3">
    <location>
        <begin position="351"/>
        <end position="548"/>
    </location>
</feature>
<dbReference type="EMBL" id="FOEE01000015">
    <property type="protein sequence ID" value="SEP21666.1"/>
    <property type="molecule type" value="Genomic_DNA"/>
</dbReference>
<dbReference type="InterPro" id="IPR002035">
    <property type="entry name" value="VWF_A"/>
</dbReference>
<dbReference type="InterPro" id="IPR036465">
    <property type="entry name" value="vWFA_dom_sf"/>
</dbReference>
<organism evidence="4 5">
    <name type="scientific">Trujillonella endophytica</name>
    <dbReference type="NCBI Taxonomy" id="673521"/>
    <lineage>
        <taxon>Bacteria</taxon>
        <taxon>Bacillati</taxon>
        <taxon>Actinomycetota</taxon>
        <taxon>Actinomycetes</taxon>
        <taxon>Geodermatophilales</taxon>
        <taxon>Geodermatophilaceae</taxon>
        <taxon>Trujillonella</taxon>
    </lineage>
</organism>
<dbReference type="Gene3D" id="3.40.50.410">
    <property type="entry name" value="von Willebrand factor, type A domain"/>
    <property type="match status" value="1"/>
</dbReference>
<gene>
    <name evidence="4" type="ORF">SAMN05660991_03990</name>
</gene>
<evidence type="ECO:0000259" key="3">
    <source>
        <dbReference type="PROSITE" id="PS50234"/>
    </source>
</evidence>
<evidence type="ECO:0000313" key="4">
    <source>
        <dbReference type="EMBL" id="SEP21666.1"/>
    </source>
</evidence>
<accession>A0A1H8W1Z9</accession>
<dbReference type="Proteomes" id="UP000198960">
    <property type="component" value="Unassembled WGS sequence"/>
</dbReference>